<keyword evidence="1" id="KW-0812">Transmembrane</keyword>
<protein>
    <submittedName>
        <fullName evidence="2">Uncharacterized protein</fullName>
    </submittedName>
</protein>
<comment type="caution">
    <text evidence="2">The sequence shown here is derived from an EMBL/GenBank/DDBJ whole genome shotgun (WGS) entry which is preliminary data.</text>
</comment>
<organism evidence="2 3">
    <name type="scientific">Candidatus Zambryskibacteria bacterium RIFCSPLOWO2_12_39_8</name>
    <dbReference type="NCBI Taxonomy" id="1802774"/>
    <lineage>
        <taxon>Bacteria</taxon>
        <taxon>Candidatus Zambryskiibacteriota</taxon>
    </lineage>
</organism>
<gene>
    <name evidence="2" type="ORF">A2Y49_02130</name>
</gene>
<evidence type="ECO:0000313" key="3">
    <source>
        <dbReference type="Proteomes" id="UP000177154"/>
    </source>
</evidence>
<keyword evidence="1" id="KW-1133">Transmembrane helix</keyword>
<dbReference type="AlphaFoldDB" id="A0A1G2UWC1"/>
<feature type="transmembrane region" description="Helical" evidence="1">
    <location>
        <begin position="5"/>
        <end position="25"/>
    </location>
</feature>
<name>A0A1G2UWC1_9BACT</name>
<accession>A0A1G2UWC1</accession>
<dbReference type="Proteomes" id="UP000177154">
    <property type="component" value="Unassembled WGS sequence"/>
</dbReference>
<proteinExistence type="predicted"/>
<evidence type="ECO:0000256" key="1">
    <source>
        <dbReference type="SAM" id="Phobius"/>
    </source>
</evidence>
<evidence type="ECO:0000313" key="2">
    <source>
        <dbReference type="EMBL" id="OHB13693.1"/>
    </source>
</evidence>
<reference evidence="2 3" key="1">
    <citation type="journal article" date="2016" name="Nat. Commun.">
        <title>Thousands of microbial genomes shed light on interconnected biogeochemical processes in an aquifer system.</title>
        <authorList>
            <person name="Anantharaman K."/>
            <person name="Brown C.T."/>
            <person name="Hug L.A."/>
            <person name="Sharon I."/>
            <person name="Castelle C.J."/>
            <person name="Probst A.J."/>
            <person name="Thomas B.C."/>
            <person name="Singh A."/>
            <person name="Wilkins M.J."/>
            <person name="Karaoz U."/>
            <person name="Brodie E.L."/>
            <person name="Williams K.H."/>
            <person name="Hubbard S.S."/>
            <person name="Banfield J.F."/>
        </authorList>
    </citation>
    <scope>NUCLEOTIDE SEQUENCE [LARGE SCALE GENOMIC DNA]</scope>
</reference>
<dbReference type="EMBL" id="MHWR01000010">
    <property type="protein sequence ID" value="OHB13693.1"/>
    <property type="molecule type" value="Genomic_DNA"/>
</dbReference>
<sequence>MSKKFFIIAAVMIVIAILGGSFYWLKQDNNEIVVSDAVTLSQPIIKWQEITITESKPKMAMHINSPRIIILNIATEVLLATPRLISLAFTSTKRFAGINNSEPERTFTVFDLINNKVMIEGNEIFRDDLAWSRATTIMKKTLLSDYKGDPSCDLSFAPKHNGLAASCIGIDNGRNRNLSLTRNIPISAIQEFLAPSVLSDITKP</sequence>
<keyword evidence="1" id="KW-0472">Membrane</keyword>